<sequence length="70" mass="8030">METMTIQVQEATEEKTLQSLESFLIEMEEVERALVDIEEGEVAITFDPTQISADQLTKRIQLEGYHVTDQ</sequence>
<name>A0A2P8GK93_9BACL</name>
<dbReference type="InterPro" id="IPR006121">
    <property type="entry name" value="HMA_dom"/>
</dbReference>
<accession>A0A2P8GK93</accession>
<comment type="caution">
    <text evidence="2">The sequence shown here is derived from an EMBL/GenBank/DDBJ whole genome shotgun (WGS) entry which is preliminary data.</text>
</comment>
<dbReference type="GO" id="GO:0046872">
    <property type="term" value="F:metal ion binding"/>
    <property type="evidence" value="ECO:0007669"/>
    <property type="project" value="InterPro"/>
</dbReference>
<evidence type="ECO:0000259" key="1">
    <source>
        <dbReference type="PROSITE" id="PS50846"/>
    </source>
</evidence>
<proteinExistence type="predicted"/>
<dbReference type="Gene3D" id="3.30.70.100">
    <property type="match status" value="1"/>
</dbReference>
<dbReference type="Proteomes" id="UP000242682">
    <property type="component" value="Unassembled WGS sequence"/>
</dbReference>
<dbReference type="InterPro" id="IPR036163">
    <property type="entry name" value="HMA_dom_sf"/>
</dbReference>
<organism evidence="2 3">
    <name type="scientific">Planomicrobium soli</name>
    <dbReference type="NCBI Taxonomy" id="1176648"/>
    <lineage>
        <taxon>Bacteria</taxon>
        <taxon>Bacillati</taxon>
        <taxon>Bacillota</taxon>
        <taxon>Bacilli</taxon>
        <taxon>Bacillales</taxon>
        <taxon>Caryophanaceae</taxon>
        <taxon>Planomicrobium</taxon>
    </lineage>
</organism>
<dbReference type="PROSITE" id="PS50846">
    <property type="entry name" value="HMA_2"/>
    <property type="match status" value="1"/>
</dbReference>
<dbReference type="SUPFAM" id="SSF55008">
    <property type="entry name" value="HMA, heavy metal-associated domain"/>
    <property type="match status" value="1"/>
</dbReference>
<gene>
    <name evidence="2" type="ORF">B0H99_109116</name>
</gene>
<dbReference type="RefSeq" id="WP_106534034.1">
    <property type="nucleotide sequence ID" value="NZ_PYAT01000009.1"/>
</dbReference>
<protein>
    <submittedName>
        <fullName evidence="2">Copper chaperone</fullName>
    </submittedName>
</protein>
<keyword evidence="3" id="KW-1185">Reference proteome</keyword>
<dbReference type="EMBL" id="PYAT01000009">
    <property type="protein sequence ID" value="PSL34388.1"/>
    <property type="molecule type" value="Genomic_DNA"/>
</dbReference>
<dbReference type="AlphaFoldDB" id="A0A2P8GK93"/>
<evidence type="ECO:0000313" key="3">
    <source>
        <dbReference type="Proteomes" id="UP000242682"/>
    </source>
</evidence>
<reference evidence="2 3" key="1">
    <citation type="submission" date="2018-03" db="EMBL/GenBank/DDBJ databases">
        <title>Genomic Encyclopedia of Type Strains, Phase III (KMG-III): the genomes of soil and plant-associated and newly described type strains.</title>
        <authorList>
            <person name="Whitman W."/>
        </authorList>
    </citation>
    <scope>NUCLEOTIDE SEQUENCE [LARGE SCALE GENOMIC DNA]</scope>
    <source>
        <strain evidence="2 3">CGMCC 1.12259</strain>
    </source>
</reference>
<evidence type="ECO:0000313" key="2">
    <source>
        <dbReference type="EMBL" id="PSL34388.1"/>
    </source>
</evidence>
<feature type="domain" description="HMA" evidence="1">
    <location>
        <begin position="2"/>
        <end position="68"/>
    </location>
</feature>
<dbReference type="OrthoDB" id="2428971at2"/>